<keyword evidence="1" id="KW-0812">Transmembrane</keyword>
<name>A0A4R4PT98_9ACTN</name>
<dbReference type="RefSeq" id="WP_132410106.1">
    <property type="nucleotide sequence ID" value="NZ_SMKA01000121.1"/>
</dbReference>
<feature type="transmembrane region" description="Helical" evidence="1">
    <location>
        <begin position="135"/>
        <end position="156"/>
    </location>
</feature>
<keyword evidence="1" id="KW-0472">Membrane</keyword>
<accession>A0A4R4PT98</accession>
<dbReference type="Proteomes" id="UP000295075">
    <property type="component" value="Unassembled WGS sequence"/>
</dbReference>
<dbReference type="AlphaFoldDB" id="A0A4R4PT98"/>
<dbReference type="OrthoDB" id="3818657at2"/>
<evidence type="ECO:0000256" key="1">
    <source>
        <dbReference type="SAM" id="Phobius"/>
    </source>
</evidence>
<evidence type="ECO:0000313" key="3">
    <source>
        <dbReference type="Proteomes" id="UP000295075"/>
    </source>
</evidence>
<keyword evidence="1" id="KW-1133">Transmembrane helix</keyword>
<reference evidence="2 3" key="1">
    <citation type="submission" date="2019-03" db="EMBL/GenBank/DDBJ databases">
        <title>Draft genome sequences of novel Actinobacteria.</title>
        <authorList>
            <person name="Sahin N."/>
            <person name="Ay H."/>
            <person name="Saygin H."/>
        </authorList>
    </citation>
    <scope>NUCLEOTIDE SEQUENCE [LARGE SCALE GENOMIC DNA]</scope>
    <source>
        <strain evidence="2 3">JCM 30547</strain>
    </source>
</reference>
<dbReference type="EMBL" id="SMKA01000121">
    <property type="protein sequence ID" value="TDC25597.1"/>
    <property type="molecule type" value="Genomic_DNA"/>
</dbReference>
<protein>
    <submittedName>
        <fullName evidence="2">Uncharacterized protein</fullName>
    </submittedName>
</protein>
<feature type="transmembrane region" description="Helical" evidence="1">
    <location>
        <begin position="101"/>
        <end position="123"/>
    </location>
</feature>
<keyword evidence="3" id="KW-1185">Reference proteome</keyword>
<feature type="transmembrane region" description="Helical" evidence="1">
    <location>
        <begin position="21"/>
        <end position="40"/>
    </location>
</feature>
<comment type="caution">
    <text evidence="2">The sequence shown here is derived from an EMBL/GenBank/DDBJ whole genome shotgun (WGS) entry which is preliminary data.</text>
</comment>
<feature type="transmembrane region" description="Helical" evidence="1">
    <location>
        <begin position="187"/>
        <end position="209"/>
    </location>
</feature>
<proteinExistence type="predicted"/>
<feature type="transmembrane region" description="Helical" evidence="1">
    <location>
        <begin position="229"/>
        <end position="251"/>
    </location>
</feature>
<sequence length="320" mass="34817">MLGELPRELAEDNFWVKLPPPLLSMIVFGLAFCFAGLLGVAGSDGTAVSDAFVKGVPWTVWRAVAGAALVVFALLTAQAVRILQHPDRWGFYPPPVRRRRYLVCAAISAAAVAGYRILFPGVVPDLPVQSLQTRTGAVLLCGMLAAIPWLTIVWLAHAECRELWQRDDDPLGEPHVHIRRLERLWQLLIVCVGAFMIGVAAAVAAAGALRGAFVSAHPDRADEFPPSNVLLYGGMFALGLAVIGIPMAVAWRNRAQQLVEHMCPLPANGRPSEEWLQERHRIEHLLHLDISILRNPLTILSVFAPLVVSALAAFLPQLAG</sequence>
<organism evidence="2 3">
    <name type="scientific">Kribbella albertanoniae</name>
    <dbReference type="NCBI Taxonomy" id="1266829"/>
    <lineage>
        <taxon>Bacteria</taxon>
        <taxon>Bacillati</taxon>
        <taxon>Actinomycetota</taxon>
        <taxon>Actinomycetes</taxon>
        <taxon>Propionibacteriales</taxon>
        <taxon>Kribbellaceae</taxon>
        <taxon>Kribbella</taxon>
    </lineage>
</organism>
<feature type="transmembrane region" description="Helical" evidence="1">
    <location>
        <begin position="297"/>
        <end position="319"/>
    </location>
</feature>
<gene>
    <name evidence="2" type="ORF">E1261_23925</name>
</gene>
<evidence type="ECO:0000313" key="2">
    <source>
        <dbReference type="EMBL" id="TDC25597.1"/>
    </source>
</evidence>
<feature type="transmembrane region" description="Helical" evidence="1">
    <location>
        <begin position="60"/>
        <end position="80"/>
    </location>
</feature>